<dbReference type="Proteomes" id="UP001159428">
    <property type="component" value="Unassembled WGS sequence"/>
</dbReference>
<feature type="compositionally biased region" description="Acidic residues" evidence="20">
    <location>
        <begin position="563"/>
        <end position="583"/>
    </location>
</feature>
<dbReference type="InterPro" id="IPR028082">
    <property type="entry name" value="Peripla_BP_I"/>
</dbReference>
<evidence type="ECO:0000256" key="8">
    <source>
        <dbReference type="ARBA" id="ARBA00023018"/>
    </source>
</evidence>
<accession>A0AAU9VNP8</accession>
<evidence type="ECO:0000256" key="12">
    <source>
        <dbReference type="ARBA" id="ARBA00023180"/>
    </source>
</evidence>
<name>A0AAU9VNP8_9CNID</name>
<evidence type="ECO:0000256" key="13">
    <source>
        <dbReference type="ARBA" id="ARBA00023257"/>
    </source>
</evidence>
<evidence type="ECO:0000256" key="9">
    <source>
        <dbReference type="ARBA" id="ARBA00023065"/>
    </source>
</evidence>
<dbReference type="GO" id="GO:0015276">
    <property type="term" value="F:ligand-gated monoatomic ion channel activity"/>
    <property type="evidence" value="ECO:0007669"/>
    <property type="project" value="InterPro"/>
</dbReference>
<dbReference type="InterPro" id="IPR015683">
    <property type="entry name" value="Ionotropic_Glu_rcpt"/>
</dbReference>
<sequence length="1950" mass="218517">MSLKDLFSRAPSPPPLSEEPWPQPVPSNSNSSSNCHCMSPLYSATARPTVDEFLRTNYLMIPEFVQQVNRAKIAANKGGVGQSVVLEESTSLQGTAHRRKIISFDSLTRDINSENTEKKEDGIKEIKGCDSNVKRGASGAKSIDVSIDTTAAQNQASVRDIVVPPLLKPKPRVKKVMKGGTLVTIPAPQIRKRPPQGFTANDENNFELGVLSEQSEGGKSVVEACLLERTQNKIDQSCKDDPSNNQLATGRHDLVTPTHGSKDIPGEVSSHRREVSGSEIVPKKCQETQVLVSFIDNNIPRDDKNNTDENSDFGENRSFNTMALLEKDSTNPKEIVDKRSEETPTGPLQESIKAKSNDEFKGNIPVEESEALSSEDTNLSENQGEYFSDYQTLTIDLVRDLKEKHISENTDGSTARVLEPLRPGSILAQLKSPQSSSTKKQEELSSDLPKATGSSMAKQSSEKLHMSNEEHSEKIKQNENSHQNQISSDEKSQLTEIIHGDKEVTGRTRESCAKGIDKNAEECCIENSDAGNHDTGVFNESADVKKDCTGSIDSINSDHNANDNDDQENGDDDYDKDDDDDGNDNTKSVDKGDSVTDDGGDEYAELVMVESTSDGDEEEYDNFLIDENDSDGEESKVKSDYEAEDMDLDSDNEGDTGGISFHQDTTIGQRVKYSRGRQKDNKRTARNRKKKFRKKKRAKGQNQVCIKRKHSFLAVRKSNHCGRKDEILLEKKKCGPVSGHKSTDAPEKHSEIKTLPVNNPPREKSAEPGSLLSMVSSYSVDLTVAASEKLLKRKTRGGQHAKKLKKAKRTAEALERKRSGEPPPRTKPVYKELLRPICSFYIQGKCRKVHSKAHALSAKIIYSNPASDIYLNPAHEDADQLPEGTDFVALNQQSSDPQSPVEDASQSGHLSPYNLRTSARKRVLGCDGTTPGGQGTFGKLIRLGRPAKAEEDGTQDAEEQMGPFNMAGRIFLRQLMLFNTLNFLTRFGTAVEKLDVNIAVFFDMDDIFQEYVFKSAEQMFRSRKVVTGNVTPNEFLLEMHFSRPNLTDVFPLEYGLSGLFPKISNITSDSQGVIFVNVTKDGLLYSSLLESSVFPSIGLLQSRRAFPITQESSGGFTRVAAPSIMEYAQVMVKITEKMGWRTLSLVTSATYEGHVFADALKRLAQEKKWRVLTSLWIQGDESLQEIRTGLLRVMSAKSDVIIGHVREKSNDNIFWTIQKLQAIENSSVWLVTRPTTYGVQNISSIPTGLTQISCKLPEVGHDYEFYVKALYDSFVMFESAFKISVRTINNERKQVLNTSEKYKFLRRTAMIRLKDTYIRGSSKLFRAHDLSEQQHSAFDIWNLREDLDSRKHWQHVGLGTTTGLALEPIANHNGNTLLPLLHPKHPILRVPVVEWPPLVVSKDPALTMSRKSCVGRTLPCYKYLSVQNSTQTTKQLLCCYGASIDFLKFLRRDLGFDTEIYFNPDGRYGKFEPVNSTWNGIINEIISGKADLALDVAGNFERSRVVEFAYPSIASAMNILVRKDRSYKEQVSIWYSWLEPFRYELWIAILVTCNVILFVVWWLDRKSPKGYYVLLKDSDEDAFTLLDAMSYVWGVAFSKDIGAEKTPRSNSARTVSAVYALLALIMVNTYCANLMAFLLDDPYKLPISGVEDAKLTEKSLYPPDGFKLGVTRGSNEEAYFKNHVKYFFRKIYHVNLKIHLVDGFQAGIQQLTNDELDGLVGDYLSLKQAGNNDANCRYSLAGENFYNFGYGFVFPKGSPWIEEATLSVLKNQENGSIQAILDYWFNKKECTTKPVKELGPEKFIGLFLLLLGVIGFSIISLISEMLIIFVLVKFGRHLGPMGKSLTRMIFSVRKGEENDIHIKWLQLYRRHKSMRPNEVQFTEPHHDVSIRRASFCNLSFEYANEMLPFDEQSVYLRRSQLLAVEDLSLSAGGNSESNNNTSDRTENSTL</sequence>
<feature type="region of interest" description="Disordered" evidence="20">
    <location>
        <begin position="890"/>
        <end position="912"/>
    </location>
</feature>
<keyword evidence="2" id="KW-0813">Transport</keyword>
<keyword evidence="5" id="KW-0479">Metal-binding</keyword>
<gene>
    <name evidence="24" type="ORF">PMEA_00001201</name>
</gene>
<dbReference type="Pfam" id="PF01094">
    <property type="entry name" value="ANF_receptor"/>
    <property type="match status" value="1"/>
</dbReference>
<dbReference type="Gene3D" id="3.40.50.2300">
    <property type="match status" value="1"/>
</dbReference>
<evidence type="ECO:0000256" key="15">
    <source>
        <dbReference type="ARBA" id="ARBA00023303"/>
    </source>
</evidence>
<dbReference type="FunFam" id="3.40.190.10:FF:000009">
    <property type="entry name" value="Putative glutamate receptor ionotropic NMDA 2B"/>
    <property type="match status" value="1"/>
</dbReference>
<feature type="compositionally biased region" description="Basic and acidic residues" evidence="20">
    <location>
        <begin position="352"/>
        <end position="361"/>
    </location>
</feature>
<dbReference type="SUPFAM" id="SSF53850">
    <property type="entry name" value="Periplasmic binding protein-like II"/>
    <property type="match status" value="1"/>
</dbReference>
<keyword evidence="14" id="KW-1071">Ligand-gated ion channel</keyword>
<dbReference type="GO" id="GO:0046872">
    <property type="term" value="F:metal ion binding"/>
    <property type="evidence" value="ECO:0007669"/>
    <property type="project" value="UniProtKB-KW"/>
</dbReference>
<feature type="region of interest" description="Disordered" evidence="20">
    <location>
        <begin position="733"/>
        <end position="769"/>
    </location>
</feature>
<evidence type="ECO:0000256" key="4">
    <source>
        <dbReference type="ARBA" id="ARBA00022692"/>
    </source>
</evidence>
<protein>
    <submittedName>
        <fullName evidence="24">Uncharacterized protein</fullName>
    </submittedName>
</protein>
<dbReference type="InterPro" id="IPR001828">
    <property type="entry name" value="ANF_lig-bd_rcpt"/>
</dbReference>
<evidence type="ECO:0000259" key="23">
    <source>
        <dbReference type="SMART" id="SM00918"/>
    </source>
</evidence>
<keyword evidence="15" id="KW-0407">Ion channel</keyword>
<dbReference type="InterPro" id="IPR001508">
    <property type="entry name" value="Iono_Glu_rcpt_met"/>
</dbReference>
<feature type="compositionally biased region" description="Acidic residues" evidence="20">
    <location>
        <begin position="642"/>
        <end position="654"/>
    </location>
</feature>
<keyword evidence="10 21" id="KW-0472">Membrane</keyword>
<feature type="compositionally biased region" description="Basic and acidic residues" evidence="20">
    <location>
        <begin position="809"/>
        <end position="820"/>
    </location>
</feature>
<evidence type="ECO:0000256" key="19">
    <source>
        <dbReference type="PIRSR" id="PIRSR601508-3"/>
    </source>
</evidence>
<keyword evidence="4 21" id="KW-0812">Transmembrane</keyword>
<evidence type="ECO:0000256" key="2">
    <source>
        <dbReference type="ARBA" id="ARBA00022448"/>
    </source>
</evidence>
<dbReference type="InterPro" id="IPR001320">
    <property type="entry name" value="Iontro_rcpt_C"/>
</dbReference>
<feature type="site" description="Crucial to convey clamshell closure to channel opening" evidence="18">
    <location>
        <position position="1647"/>
    </location>
</feature>
<feature type="transmembrane region" description="Helical" evidence="21">
    <location>
        <begin position="1545"/>
        <end position="1563"/>
    </location>
</feature>
<feature type="region of interest" description="Disordered" evidence="20">
    <location>
        <begin position="297"/>
        <end position="361"/>
    </location>
</feature>
<keyword evidence="7 21" id="KW-1133">Transmembrane helix</keyword>
<feature type="disulfide bond" evidence="19">
    <location>
        <begin position="1736"/>
        <end position="1790"/>
    </location>
</feature>
<evidence type="ECO:0000313" key="25">
    <source>
        <dbReference type="Proteomes" id="UP001159428"/>
    </source>
</evidence>
<comment type="caution">
    <text evidence="24">The sequence shown here is derived from an EMBL/GenBank/DDBJ whole genome shotgun (WGS) entry which is preliminary data.</text>
</comment>
<feature type="region of interest" description="Disordered" evidence="20">
    <location>
        <begin position="236"/>
        <end position="279"/>
    </location>
</feature>
<feature type="compositionally biased region" description="Basic residues" evidence="20">
    <location>
        <begin position="684"/>
        <end position="699"/>
    </location>
</feature>
<dbReference type="Gene3D" id="3.40.190.10">
    <property type="entry name" value="Periplasmic binding protein-like II"/>
    <property type="match status" value="2"/>
</dbReference>
<feature type="domain" description="Ionotropic glutamate receptor L-glutamate and glycine-binding" evidence="23">
    <location>
        <begin position="1422"/>
        <end position="1487"/>
    </location>
</feature>
<dbReference type="Pfam" id="PF00060">
    <property type="entry name" value="Lig_chan"/>
    <property type="match status" value="1"/>
</dbReference>
<feature type="region of interest" description="Disordered" evidence="20">
    <location>
        <begin position="547"/>
        <end position="703"/>
    </location>
</feature>
<dbReference type="GO" id="GO:0038023">
    <property type="term" value="F:signaling receptor activity"/>
    <property type="evidence" value="ECO:0007669"/>
    <property type="project" value="InterPro"/>
</dbReference>
<evidence type="ECO:0000313" key="24">
    <source>
        <dbReference type="EMBL" id="CAH3031196.1"/>
    </source>
</evidence>
<dbReference type="GO" id="GO:0045211">
    <property type="term" value="C:postsynaptic membrane"/>
    <property type="evidence" value="ECO:0007669"/>
    <property type="project" value="UniProtKB-SubCell"/>
</dbReference>
<evidence type="ECO:0000256" key="21">
    <source>
        <dbReference type="SAM" id="Phobius"/>
    </source>
</evidence>
<dbReference type="SMART" id="SM00079">
    <property type="entry name" value="PBPe"/>
    <property type="match status" value="1"/>
</dbReference>
<dbReference type="EMBL" id="CALNXJ010000001">
    <property type="protein sequence ID" value="CAH3031196.1"/>
    <property type="molecule type" value="Genomic_DNA"/>
</dbReference>
<feature type="region of interest" description="Disordered" evidence="20">
    <location>
        <begin position="795"/>
        <end position="828"/>
    </location>
</feature>
<dbReference type="Gene3D" id="1.10.287.70">
    <property type="match status" value="1"/>
</dbReference>
<evidence type="ECO:0000256" key="1">
    <source>
        <dbReference type="ARBA" id="ARBA00004651"/>
    </source>
</evidence>
<feature type="compositionally biased region" description="Acidic residues" evidence="20">
    <location>
        <begin position="613"/>
        <end position="632"/>
    </location>
</feature>
<feature type="compositionally biased region" description="Pro residues" evidence="20">
    <location>
        <begin position="11"/>
        <end position="25"/>
    </location>
</feature>
<feature type="site" description="Interaction with the cone snail toxin Con-ikot-ikot" evidence="18">
    <location>
        <position position="1770"/>
    </location>
</feature>
<evidence type="ECO:0000256" key="3">
    <source>
        <dbReference type="ARBA" id="ARBA00022475"/>
    </source>
</evidence>
<evidence type="ECO:0000256" key="20">
    <source>
        <dbReference type="SAM" id="MobiDB-lite"/>
    </source>
</evidence>
<evidence type="ECO:0000256" key="6">
    <source>
        <dbReference type="ARBA" id="ARBA00022833"/>
    </source>
</evidence>
<dbReference type="InterPro" id="IPR019594">
    <property type="entry name" value="Glu/Gly-bd"/>
</dbReference>
<feature type="compositionally biased region" description="Basic and acidic residues" evidence="20">
    <location>
        <begin position="325"/>
        <end position="342"/>
    </location>
</feature>
<keyword evidence="19" id="KW-1015">Disulfide bond</keyword>
<dbReference type="PANTHER" id="PTHR18966">
    <property type="entry name" value="IONOTROPIC GLUTAMATE RECEPTOR"/>
    <property type="match status" value="1"/>
</dbReference>
<feature type="region of interest" description="Disordered" evidence="20">
    <location>
        <begin position="428"/>
        <end position="493"/>
    </location>
</feature>
<dbReference type="SUPFAM" id="SSF53822">
    <property type="entry name" value="Periplasmic binding protein-like I"/>
    <property type="match status" value="1"/>
</dbReference>
<keyword evidence="3" id="KW-1003">Cell membrane</keyword>
<keyword evidence="6" id="KW-0862">Zinc</keyword>
<feature type="site" description="Interaction with the cone snail toxin Con-ikot-ikot" evidence="18">
    <location>
        <position position="1681"/>
    </location>
</feature>
<feature type="domain" description="Ionotropic glutamate receptor C-terminal" evidence="22">
    <location>
        <begin position="1417"/>
        <end position="1787"/>
    </location>
</feature>
<evidence type="ECO:0000256" key="11">
    <source>
        <dbReference type="ARBA" id="ARBA00023170"/>
    </source>
</evidence>
<feature type="compositionally biased region" description="Basic residues" evidence="20">
    <location>
        <begin position="795"/>
        <end position="808"/>
    </location>
</feature>
<feature type="binding site" evidence="17">
    <location>
        <position position="1502"/>
    </location>
    <ligand>
        <name>L-glutamate</name>
        <dbReference type="ChEBI" id="CHEBI:29985"/>
    </ligand>
</feature>
<keyword evidence="8" id="KW-0770">Synapse</keyword>
<keyword evidence="13" id="KW-0628">Postsynaptic cell membrane</keyword>
<dbReference type="Pfam" id="PF10613">
    <property type="entry name" value="Lig_chan-Glu_bd"/>
    <property type="match status" value="1"/>
</dbReference>
<evidence type="ECO:0000256" key="14">
    <source>
        <dbReference type="ARBA" id="ARBA00023286"/>
    </source>
</evidence>
<keyword evidence="12" id="KW-0325">Glycoprotein</keyword>
<evidence type="ECO:0000259" key="22">
    <source>
        <dbReference type="SMART" id="SM00079"/>
    </source>
</evidence>
<organism evidence="24 25">
    <name type="scientific">Pocillopora meandrina</name>
    <dbReference type="NCBI Taxonomy" id="46732"/>
    <lineage>
        <taxon>Eukaryota</taxon>
        <taxon>Metazoa</taxon>
        <taxon>Cnidaria</taxon>
        <taxon>Anthozoa</taxon>
        <taxon>Hexacorallia</taxon>
        <taxon>Scleractinia</taxon>
        <taxon>Astrocoeniina</taxon>
        <taxon>Pocilloporidae</taxon>
        <taxon>Pocillopora</taxon>
    </lineage>
</organism>
<feature type="compositionally biased region" description="Basic and acidic residues" evidence="20">
    <location>
        <begin position="460"/>
        <end position="479"/>
    </location>
</feature>
<feature type="compositionally biased region" description="Acidic residues" evidence="20">
    <location>
        <begin position="595"/>
        <end position="604"/>
    </location>
</feature>
<keyword evidence="9" id="KW-0406">Ion transport</keyword>
<dbReference type="PRINTS" id="PR00177">
    <property type="entry name" value="NMDARECEPTOR"/>
</dbReference>
<feature type="binding site" evidence="17">
    <location>
        <position position="1722"/>
    </location>
    <ligand>
        <name>L-glutamate</name>
        <dbReference type="ChEBI" id="CHEBI:29985"/>
    </ligand>
</feature>
<feature type="transmembrane region" description="Helical" evidence="21">
    <location>
        <begin position="1803"/>
        <end position="1832"/>
    </location>
</feature>
<comment type="subcellular location">
    <subcellularLocation>
        <location evidence="1">Cell membrane</location>
        <topology evidence="1">Multi-pass membrane protein</topology>
    </subcellularLocation>
    <subcellularLocation>
        <location evidence="16">Postsynaptic cell membrane</location>
    </subcellularLocation>
</comment>
<feature type="compositionally biased region" description="Basic and acidic residues" evidence="20">
    <location>
        <begin position="250"/>
        <end position="279"/>
    </location>
</feature>
<proteinExistence type="predicted"/>
<feature type="region of interest" description="Disordered" evidence="20">
    <location>
        <begin position="1"/>
        <end position="34"/>
    </location>
</feature>
<keyword evidence="11" id="KW-0675">Receptor</keyword>
<evidence type="ECO:0000256" key="17">
    <source>
        <dbReference type="PIRSR" id="PIRSR601508-1"/>
    </source>
</evidence>
<reference evidence="24 25" key="1">
    <citation type="submission" date="2022-05" db="EMBL/GenBank/DDBJ databases">
        <authorList>
            <consortium name="Genoscope - CEA"/>
            <person name="William W."/>
        </authorList>
    </citation>
    <scope>NUCLEOTIDE SEQUENCE [LARGE SCALE GENOMIC DNA]</scope>
</reference>
<evidence type="ECO:0000256" key="10">
    <source>
        <dbReference type="ARBA" id="ARBA00023136"/>
    </source>
</evidence>
<dbReference type="SMART" id="SM00918">
    <property type="entry name" value="Lig_chan-Glu_bd"/>
    <property type="match status" value="1"/>
</dbReference>
<evidence type="ECO:0000256" key="7">
    <source>
        <dbReference type="ARBA" id="ARBA00022989"/>
    </source>
</evidence>
<feature type="compositionally biased region" description="Basic and acidic residues" evidence="20">
    <location>
        <begin position="741"/>
        <end position="752"/>
    </location>
</feature>
<evidence type="ECO:0000256" key="18">
    <source>
        <dbReference type="PIRSR" id="PIRSR601508-2"/>
    </source>
</evidence>
<evidence type="ECO:0000256" key="16">
    <source>
        <dbReference type="ARBA" id="ARBA00034100"/>
    </source>
</evidence>
<keyword evidence="25" id="KW-1185">Reference proteome</keyword>
<feature type="transmembrane region" description="Helical" evidence="21">
    <location>
        <begin position="1617"/>
        <end position="1639"/>
    </location>
</feature>
<evidence type="ECO:0000256" key="5">
    <source>
        <dbReference type="ARBA" id="ARBA00022723"/>
    </source>
</evidence>